<dbReference type="Proteomes" id="UP000006968">
    <property type="component" value="Chromosome II"/>
</dbReference>
<name>J8Q7Z8_SACAR</name>
<accession>J8Q7Z8</accession>
<proteinExistence type="predicted"/>
<keyword evidence="1" id="KW-0472">Membrane</keyword>
<evidence type="ECO:0000313" key="2">
    <source>
        <dbReference type="EMBL" id="EJS44736.1"/>
    </source>
</evidence>
<dbReference type="AlphaFoldDB" id="J8Q7Z8"/>
<dbReference type="OrthoDB" id="4056826at2759"/>
<sequence>MLTIKRFSLFSKAYKPSASNKKLTTLFYVAYITLGLTTPFLLPARMASKDVHYSYKDEFCSQRSYTRF</sequence>
<dbReference type="HOGENOM" id="CLU_2813858_0_0_1"/>
<keyword evidence="1" id="KW-1133">Transmembrane helix</keyword>
<organism evidence="2 3">
    <name type="scientific">Saccharomyces arboricola (strain H-6 / AS 2.3317 / CBS 10644)</name>
    <name type="common">Yeast</name>
    <dbReference type="NCBI Taxonomy" id="1160507"/>
    <lineage>
        <taxon>Eukaryota</taxon>
        <taxon>Fungi</taxon>
        <taxon>Dikarya</taxon>
        <taxon>Ascomycota</taxon>
        <taxon>Saccharomycotina</taxon>
        <taxon>Saccharomycetes</taxon>
        <taxon>Saccharomycetales</taxon>
        <taxon>Saccharomycetaceae</taxon>
        <taxon>Saccharomyces</taxon>
    </lineage>
</organism>
<feature type="transmembrane region" description="Helical" evidence="1">
    <location>
        <begin position="25"/>
        <end position="44"/>
    </location>
</feature>
<keyword evidence="3" id="KW-1185">Reference proteome</keyword>
<reference evidence="2 3" key="1">
    <citation type="journal article" date="2013" name="BMC Genomics">
        <title>High quality de novo sequencing and assembly of the Saccharomyces arboricolus genome.</title>
        <authorList>
            <person name="Liti G."/>
            <person name="Nguyen Ba A.N."/>
            <person name="Blythe M."/>
            <person name="Mueller C.A."/>
            <person name="Bergstroem A."/>
            <person name="Cubillos F.A."/>
            <person name="Dafhnis-Calas F."/>
            <person name="Khoshraftar S."/>
            <person name="Malla S."/>
            <person name="Mehta N."/>
            <person name="Siow C.C."/>
            <person name="Warringer J."/>
            <person name="Moses A.M."/>
            <person name="Louis E.J."/>
            <person name="Nieduszynski C.A."/>
        </authorList>
    </citation>
    <scope>NUCLEOTIDE SEQUENCE [LARGE SCALE GENOMIC DNA]</scope>
    <source>
        <strain evidence="3">H-6 / AS 2.3317 / CBS 10644</strain>
    </source>
</reference>
<keyword evidence="1" id="KW-0812">Transmembrane</keyword>
<dbReference type="EMBL" id="ALIE01000010">
    <property type="protein sequence ID" value="EJS44736.1"/>
    <property type="molecule type" value="Genomic_DNA"/>
</dbReference>
<protein>
    <submittedName>
        <fullName evidence="2">YBR201C-A</fullName>
    </submittedName>
</protein>
<evidence type="ECO:0000256" key="1">
    <source>
        <dbReference type="SAM" id="Phobius"/>
    </source>
</evidence>
<gene>
    <name evidence="2" type="ORF">SU7_0253</name>
</gene>
<evidence type="ECO:0000313" key="3">
    <source>
        <dbReference type="Proteomes" id="UP000006968"/>
    </source>
</evidence>
<comment type="caution">
    <text evidence="2">The sequence shown here is derived from an EMBL/GenBank/DDBJ whole genome shotgun (WGS) entry which is preliminary data.</text>
</comment>